<dbReference type="Proteomes" id="UP000603715">
    <property type="component" value="Unassembled WGS sequence"/>
</dbReference>
<keyword evidence="3" id="KW-0732">Signal</keyword>
<dbReference type="Pfam" id="PF07980">
    <property type="entry name" value="SusD_RagB"/>
    <property type="match status" value="1"/>
</dbReference>
<dbReference type="EMBL" id="JAJJML010000001">
    <property type="protein sequence ID" value="MCC9033045.1"/>
    <property type="molecule type" value="Genomic_DNA"/>
</dbReference>
<dbReference type="RefSeq" id="WP_191181263.1">
    <property type="nucleotide sequence ID" value="NZ_JACXXP010000044.1"/>
</dbReference>
<dbReference type="InterPro" id="IPR033985">
    <property type="entry name" value="SusD-like_N"/>
</dbReference>
<comment type="caution">
    <text evidence="9">The sequence shown here is derived from an EMBL/GenBank/DDBJ whole genome shotgun (WGS) entry which is preliminary data.</text>
</comment>
<dbReference type="Pfam" id="PF14322">
    <property type="entry name" value="SusD-like_3"/>
    <property type="match status" value="1"/>
</dbReference>
<dbReference type="Proteomes" id="UP001107960">
    <property type="component" value="Unassembled WGS sequence"/>
</dbReference>
<dbReference type="SUPFAM" id="SSF48452">
    <property type="entry name" value="TPR-like"/>
    <property type="match status" value="1"/>
</dbReference>
<dbReference type="InterPro" id="IPR012944">
    <property type="entry name" value="SusD_RagB_dom"/>
</dbReference>
<name>A0A9Q3USR1_9FLAO</name>
<accession>A0A9Q3USR1</accession>
<evidence type="ECO:0000256" key="2">
    <source>
        <dbReference type="ARBA" id="ARBA00006275"/>
    </source>
</evidence>
<sequence>MKLNIHTIVLTGMLGIMTTCFSCEKLLEVETPENQIDKDMVFTDVQTANAALAALYSGIRDQSTVSGDQLGPVLGTYTDDLQNHAVATANGIIDVYTNQLIESNSLVYTMWSYNYKQIYNANAILEGLEYAPLPQKDKNRIKSETLFLRSLMLYHLQQLFGDIPYPVTTNYQINRTISRTPSAEVLERLESDLKECVGMLADAYSHSERIYVNKKTAEMLLAKVLMDQKRYMESELLLRGIIQNTLYNWEGDLSKVFTKSGKHILWQLKPSQTDFPTIEANIYYFGNAAPTNYSLSPILYSYFSSADQRKQKWITATTIGSNIWYKADKYKLRNNNSSEYSIVFRLEEVYLLLAESLLQQNKLGEALPYLNATRTRAGLQALTSGLAQNTLLQETVNENRREFFAEMGKRFFDLKRVGMLSQLNVNKPNWKVFHQLWPVPQQELLLNSNLNPQNPGY</sequence>
<evidence type="ECO:0000313" key="10">
    <source>
        <dbReference type="Proteomes" id="UP000603715"/>
    </source>
</evidence>
<protein>
    <submittedName>
        <fullName evidence="9">RagB/SusD family nutrient uptake outer membrane protein</fullName>
    </submittedName>
</protein>
<evidence type="ECO:0000256" key="1">
    <source>
        <dbReference type="ARBA" id="ARBA00004442"/>
    </source>
</evidence>
<reference evidence="9" key="1">
    <citation type="submission" date="2021-11" db="EMBL/GenBank/DDBJ databases">
        <title>Description of novel Chryseobacterium species.</title>
        <authorList>
            <person name="Saticioglu I.B."/>
            <person name="Ay H."/>
            <person name="Altun S."/>
            <person name="Duman M."/>
        </authorList>
    </citation>
    <scope>NUCLEOTIDE SEQUENCE</scope>
    <source>
        <strain evidence="9">C-39</strain>
    </source>
</reference>
<evidence type="ECO:0000259" key="7">
    <source>
        <dbReference type="Pfam" id="PF14322"/>
    </source>
</evidence>
<evidence type="ECO:0000313" key="11">
    <source>
        <dbReference type="Proteomes" id="UP001107960"/>
    </source>
</evidence>
<organism evidence="9 11">
    <name type="scientific">Chryseobacterium muglaense</name>
    <dbReference type="NCBI Taxonomy" id="2893752"/>
    <lineage>
        <taxon>Bacteria</taxon>
        <taxon>Pseudomonadati</taxon>
        <taxon>Bacteroidota</taxon>
        <taxon>Flavobacteriia</taxon>
        <taxon>Flavobacteriales</taxon>
        <taxon>Weeksellaceae</taxon>
        <taxon>Chryseobacterium group</taxon>
        <taxon>Chryseobacterium</taxon>
    </lineage>
</organism>
<keyword evidence="10" id="KW-1185">Reference proteome</keyword>
<proteinExistence type="inferred from homology"/>
<reference evidence="10" key="2">
    <citation type="submission" date="2023-07" db="EMBL/GenBank/DDBJ databases">
        <title>Description of novel Chryseobacterium sp. strain C-2.</title>
        <authorList>
            <person name="Saticioglu I.B."/>
        </authorList>
    </citation>
    <scope>NUCLEOTIDE SEQUENCE [LARGE SCALE GENOMIC DNA]</scope>
    <source>
        <strain evidence="10">C-2</strain>
    </source>
</reference>
<comment type="similarity">
    <text evidence="2">Belongs to the SusD family.</text>
</comment>
<evidence type="ECO:0000256" key="4">
    <source>
        <dbReference type="ARBA" id="ARBA00023136"/>
    </source>
</evidence>
<dbReference type="EMBL" id="JACXXP010000044">
    <property type="protein sequence ID" value="MBD3906891.1"/>
    <property type="molecule type" value="Genomic_DNA"/>
</dbReference>
<evidence type="ECO:0000256" key="3">
    <source>
        <dbReference type="ARBA" id="ARBA00022729"/>
    </source>
</evidence>
<evidence type="ECO:0000313" key="8">
    <source>
        <dbReference type="EMBL" id="MBD3906891.1"/>
    </source>
</evidence>
<dbReference type="Gene3D" id="1.25.40.390">
    <property type="match status" value="1"/>
</dbReference>
<gene>
    <name evidence="8" type="ORF">IEW27_20095</name>
    <name evidence="9" type="ORF">LNP80_02080</name>
</gene>
<evidence type="ECO:0000256" key="5">
    <source>
        <dbReference type="ARBA" id="ARBA00023237"/>
    </source>
</evidence>
<evidence type="ECO:0000259" key="6">
    <source>
        <dbReference type="Pfam" id="PF07980"/>
    </source>
</evidence>
<comment type="subcellular location">
    <subcellularLocation>
        <location evidence="1">Cell outer membrane</location>
    </subcellularLocation>
</comment>
<feature type="domain" description="SusD-like N-terminal" evidence="7">
    <location>
        <begin position="47"/>
        <end position="224"/>
    </location>
</feature>
<evidence type="ECO:0000313" key="9">
    <source>
        <dbReference type="EMBL" id="MCC9033045.1"/>
    </source>
</evidence>
<reference evidence="8" key="3">
    <citation type="submission" date="2024-05" db="EMBL/GenBank/DDBJ databases">
        <title>Description of novel Chryseobacterium sp. strain C-2.</title>
        <authorList>
            <person name="Saticioglu I.B."/>
        </authorList>
    </citation>
    <scope>NUCLEOTIDE SEQUENCE</scope>
    <source>
        <strain evidence="8">C-2</strain>
    </source>
</reference>
<keyword evidence="4" id="KW-0472">Membrane</keyword>
<dbReference type="AlphaFoldDB" id="A0A9Q3USR1"/>
<keyword evidence="5" id="KW-0998">Cell outer membrane</keyword>
<dbReference type="CDD" id="cd08977">
    <property type="entry name" value="SusD"/>
    <property type="match status" value="1"/>
</dbReference>
<feature type="domain" description="RagB/SusD" evidence="6">
    <location>
        <begin position="300"/>
        <end position="457"/>
    </location>
</feature>
<dbReference type="GO" id="GO:0009279">
    <property type="term" value="C:cell outer membrane"/>
    <property type="evidence" value="ECO:0007669"/>
    <property type="project" value="UniProtKB-SubCell"/>
</dbReference>
<dbReference type="InterPro" id="IPR011990">
    <property type="entry name" value="TPR-like_helical_dom_sf"/>
</dbReference>